<sequence length="247" mass="27670">MNKYPVVSVFLVCASFLQQRANADIPSYLKVCKRGPDFTKCAIANGNAALPEILKGNKKFNIPNMLPLTFPVINAQAGSSLKIKFIDLKVIGLETVKLVDISVDFDKHSIYLIVHADKITLDGSYEVDGKIMVLAVQGKGTCKIDIENGTFRYSFTYRIEEIDGVEYGRMDPNDKLEFNIEKAHFNFDNLFNGNKEMGDNVNKFLNENSQDIIRELTDTIDKTISSIARQVGGGVVENIPYKELFIE</sequence>
<keyword evidence="1 4" id="KW-0732">Signal</keyword>
<keyword evidence="2" id="KW-0090">Biological rhythms</keyword>
<comment type="similarity">
    <text evidence="3">Belongs to the TO family.</text>
</comment>
<dbReference type="OrthoDB" id="8194225at2759"/>
<dbReference type="AlphaFoldDB" id="A0A834IRZ1"/>
<organism evidence="5 6">
    <name type="scientific">Rhynchophorus ferrugineus</name>
    <name type="common">Red palm weevil</name>
    <name type="synonym">Curculio ferrugineus</name>
    <dbReference type="NCBI Taxonomy" id="354439"/>
    <lineage>
        <taxon>Eukaryota</taxon>
        <taxon>Metazoa</taxon>
        <taxon>Ecdysozoa</taxon>
        <taxon>Arthropoda</taxon>
        <taxon>Hexapoda</taxon>
        <taxon>Insecta</taxon>
        <taxon>Pterygota</taxon>
        <taxon>Neoptera</taxon>
        <taxon>Endopterygota</taxon>
        <taxon>Coleoptera</taxon>
        <taxon>Polyphaga</taxon>
        <taxon>Cucujiformia</taxon>
        <taxon>Curculionidae</taxon>
        <taxon>Dryophthorinae</taxon>
        <taxon>Rhynchophorus</taxon>
    </lineage>
</organism>
<dbReference type="PANTHER" id="PTHR11008:SF32">
    <property type="entry name" value="CIRCADIAN CLOCK-CONTROLLED PROTEIN DAYWAKE-RELATED"/>
    <property type="match status" value="1"/>
</dbReference>
<evidence type="ECO:0000313" key="5">
    <source>
        <dbReference type="EMBL" id="KAF7286224.1"/>
    </source>
</evidence>
<comment type="caution">
    <text evidence="5">The sequence shown here is derived from an EMBL/GenBank/DDBJ whole genome shotgun (WGS) entry which is preliminary data.</text>
</comment>
<feature type="chain" id="PRO_5032339475" evidence="4">
    <location>
        <begin position="24"/>
        <end position="247"/>
    </location>
</feature>
<evidence type="ECO:0000313" key="6">
    <source>
        <dbReference type="Proteomes" id="UP000625711"/>
    </source>
</evidence>
<accession>A0A834IRZ1</accession>
<dbReference type="Proteomes" id="UP000625711">
    <property type="component" value="Unassembled WGS sequence"/>
</dbReference>
<reference evidence="5" key="1">
    <citation type="submission" date="2020-08" db="EMBL/GenBank/DDBJ databases">
        <title>Genome sequencing and assembly of the red palm weevil Rhynchophorus ferrugineus.</title>
        <authorList>
            <person name="Dias G.B."/>
            <person name="Bergman C.M."/>
            <person name="Manee M."/>
        </authorList>
    </citation>
    <scope>NUCLEOTIDE SEQUENCE</scope>
    <source>
        <strain evidence="5">AA-2017</strain>
        <tissue evidence="5">Whole larva</tissue>
    </source>
</reference>
<dbReference type="FunFam" id="3.15.10.30:FF:000001">
    <property type="entry name" value="Takeout-like protein 1"/>
    <property type="match status" value="1"/>
</dbReference>
<protein>
    <submittedName>
        <fullName evidence="5">Uncharacterized protein</fullName>
    </submittedName>
</protein>
<dbReference type="Gene3D" id="3.15.10.30">
    <property type="entry name" value="Haemolymph juvenile hormone binding protein"/>
    <property type="match status" value="1"/>
</dbReference>
<evidence type="ECO:0000256" key="1">
    <source>
        <dbReference type="ARBA" id="ARBA00022729"/>
    </source>
</evidence>
<name>A0A834IRZ1_RHYFE</name>
<dbReference type="PANTHER" id="PTHR11008">
    <property type="entry name" value="PROTEIN TAKEOUT-LIKE PROTEIN"/>
    <property type="match status" value="1"/>
</dbReference>
<dbReference type="EMBL" id="JAACXV010000034">
    <property type="protein sequence ID" value="KAF7286224.1"/>
    <property type="molecule type" value="Genomic_DNA"/>
</dbReference>
<dbReference type="InterPro" id="IPR010562">
    <property type="entry name" value="Haemolymph_juvenile_hormone-bd"/>
</dbReference>
<gene>
    <name evidence="5" type="ORF">GWI33_006912</name>
</gene>
<feature type="signal peptide" evidence="4">
    <location>
        <begin position="1"/>
        <end position="23"/>
    </location>
</feature>
<dbReference type="SMART" id="SM00700">
    <property type="entry name" value="JHBP"/>
    <property type="match status" value="1"/>
</dbReference>
<proteinExistence type="inferred from homology"/>
<dbReference type="GO" id="GO:0007623">
    <property type="term" value="P:circadian rhythm"/>
    <property type="evidence" value="ECO:0007669"/>
    <property type="project" value="UniProtKB-ARBA"/>
</dbReference>
<keyword evidence="6" id="KW-1185">Reference proteome</keyword>
<dbReference type="InterPro" id="IPR038606">
    <property type="entry name" value="To_sf"/>
</dbReference>
<evidence type="ECO:0000256" key="2">
    <source>
        <dbReference type="ARBA" id="ARBA00023108"/>
    </source>
</evidence>
<evidence type="ECO:0000256" key="4">
    <source>
        <dbReference type="SAM" id="SignalP"/>
    </source>
</evidence>
<dbReference type="Pfam" id="PF06585">
    <property type="entry name" value="JHBP"/>
    <property type="match status" value="1"/>
</dbReference>
<evidence type="ECO:0000256" key="3">
    <source>
        <dbReference type="ARBA" id="ARBA00060902"/>
    </source>
</evidence>
<dbReference type="GO" id="GO:0005615">
    <property type="term" value="C:extracellular space"/>
    <property type="evidence" value="ECO:0007669"/>
    <property type="project" value="TreeGrafter"/>
</dbReference>